<evidence type="ECO:0000256" key="3">
    <source>
        <dbReference type="ARBA" id="ARBA00022801"/>
    </source>
</evidence>
<keyword evidence="3 7" id="KW-0378">Hydrolase</keyword>
<dbReference type="Pfam" id="PF01400">
    <property type="entry name" value="Astacin"/>
    <property type="match status" value="1"/>
</dbReference>
<proteinExistence type="predicted"/>
<dbReference type="PANTHER" id="PTHR10127:SF780">
    <property type="entry name" value="METALLOENDOPEPTIDASE"/>
    <property type="match status" value="1"/>
</dbReference>
<name>A0A0K0EJJ9_STRER</name>
<accession>A0A0K0EJJ9</accession>
<organism evidence="10">
    <name type="scientific">Strongyloides stercoralis</name>
    <name type="common">Threadworm</name>
    <dbReference type="NCBI Taxonomy" id="6248"/>
    <lineage>
        <taxon>Eukaryota</taxon>
        <taxon>Metazoa</taxon>
        <taxon>Ecdysozoa</taxon>
        <taxon>Nematoda</taxon>
        <taxon>Chromadorea</taxon>
        <taxon>Rhabditida</taxon>
        <taxon>Tylenchina</taxon>
        <taxon>Panagrolaimomorpha</taxon>
        <taxon>Strongyloidoidea</taxon>
        <taxon>Strongyloididae</taxon>
        <taxon>Strongyloides</taxon>
    </lineage>
</organism>
<reference evidence="10" key="1">
    <citation type="submission" date="2015-08" db="UniProtKB">
        <authorList>
            <consortium name="WormBaseParasite"/>
        </authorList>
    </citation>
    <scope>IDENTIFICATION</scope>
</reference>
<evidence type="ECO:0000313" key="10">
    <source>
        <dbReference type="WBParaSite" id="SSTP_0000964500.1"/>
    </source>
</evidence>
<dbReference type="SUPFAM" id="SSF55486">
    <property type="entry name" value="Metalloproteases ('zincins'), catalytic domain"/>
    <property type="match status" value="1"/>
</dbReference>
<keyword evidence="6 7" id="KW-1015">Disulfide bond</keyword>
<dbReference type="InterPro" id="IPR024079">
    <property type="entry name" value="MetalloPept_cat_dom_sf"/>
</dbReference>
<dbReference type="WBParaSite" id="SSTP_0000964500.1">
    <property type="protein sequence ID" value="SSTP_0000964500.1"/>
    <property type="gene ID" value="SSTP_0000964500"/>
</dbReference>
<evidence type="ECO:0000256" key="4">
    <source>
        <dbReference type="ARBA" id="ARBA00022833"/>
    </source>
</evidence>
<feature type="domain" description="Peptidase M12A" evidence="9">
    <location>
        <begin position="81"/>
        <end position="276"/>
    </location>
</feature>
<evidence type="ECO:0000256" key="1">
    <source>
        <dbReference type="ARBA" id="ARBA00022670"/>
    </source>
</evidence>
<dbReference type="PANTHER" id="PTHR10127">
    <property type="entry name" value="DISCOIDIN, CUB, EGF, LAMININ , AND ZINC METALLOPROTEASE DOMAIN CONTAINING"/>
    <property type="match status" value="1"/>
</dbReference>
<dbReference type="Gene3D" id="3.40.390.10">
    <property type="entry name" value="Collagenase (Catalytic Domain)"/>
    <property type="match status" value="1"/>
</dbReference>
<feature type="binding site" evidence="7">
    <location>
        <position position="173"/>
    </location>
    <ligand>
        <name>Zn(2+)</name>
        <dbReference type="ChEBI" id="CHEBI:29105"/>
        <note>catalytic</note>
    </ligand>
</feature>
<dbReference type="EC" id="3.4.24.-" evidence="8"/>
<sequence length="450" mass="53228">MELLNINIYIFFYITILFCFSEHKNYKKKYNNFINYNKRFRRNILFQNYQDKFSKNISFYHKEGKRSIYHFDNEKNARKKRMVKSIFKEKWELPIPYYVDHGVDTKIIDLSLSIIQKKTCVKFVKFLTMPFGLSGIRYYKGDGCSSRIGKKEGRVWQNISIGVGCEYIQIIQHETMHALGIHHAISRYDRDKYLSLIKQNIKPDYLGEFKKVSLKHSRTFGVPVDFGSIMMYRVDHFSRPEKLVALPHDKLYMKTMGNQENMAFTDAMLINKYYCKNVCPKKITCMNGGYQDPNNCDNCKCIKGFTGRWCQLVSPPLTNCEKSLIIVKDEITLFEQQGRKKCLYHVFCKKNKNVAIYIVKSGFFPNKGIKCKTNNSLEVKYWNDKRPVGARFCKVDKNILILTENNHGMIYFRSTFLYNYVTILLKSVVYGYKKEILKNEFIKEKIKMNL</sequence>
<evidence type="ECO:0000259" key="9">
    <source>
        <dbReference type="PROSITE" id="PS51864"/>
    </source>
</evidence>
<dbReference type="PROSITE" id="PS01186">
    <property type="entry name" value="EGF_2"/>
    <property type="match status" value="1"/>
</dbReference>
<protein>
    <recommendedName>
        <fullName evidence="8">Metalloendopeptidase</fullName>
        <ecNumber evidence="8">3.4.24.-</ecNumber>
    </recommendedName>
</protein>
<dbReference type="AlphaFoldDB" id="A0A0K0EJJ9"/>
<evidence type="ECO:0000256" key="8">
    <source>
        <dbReference type="RuleBase" id="RU361183"/>
    </source>
</evidence>
<comment type="caution">
    <text evidence="7">Lacks conserved residue(s) required for the propagation of feature annotation.</text>
</comment>
<evidence type="ECO:0000256" key="7">
    <source>
        <dbReference type="PROSITE-ProRule" id="PRU01211"/>
    </source>
</evidence>
<dbReference type="InterPro" id="IPR000742">
    <property type="entry name" value="EGF"/>
</dbReference>
<dbReference type="SMART" id="SM00235">
    <property type="entry name" value="ZnMc"/>
    <property type="match status" value="1"/>
</dbReference>
<feature type="binding site" evidence="7">
    <location>
        <position position="183"/>
    </location>
    <ligand>
        <name>Zn(2+)</name>
        <dbReference type="ChEBI" id="CHEBI:29105"/>
        <note>catalytic</note>
    </ligand>
</feature>
<dbReference type="GO" id="GO:0008270">
    <property type="term" value="F:zinc ion binding"/>
    <property type="evidence" value="ECO:0007669"/>
    <property type="project" value="UniProtKB-UniRule"/>
</dbReference>
<dbReference type="PROSITE" id="PS00022">
    <property type="entry name" value="EGF_1"/>
    <property type="match status" value="1"/>
</dbReference>
<dbReference type="PROSITE" id="PS51864">
    <property type="entry name" value="ASTACIN"/>
    <property type="match status" value="1"/>
</dbReference>
<keyword evidence="1 7" id="KW-0645">Protease</keyword>
<comment type="cofactor">
    <cofactor evidence="7 8">
        <name>Zn(2+)</name>
        <dbReference type="ChEBI" id="CHEBI:29105"/>
    </cofactor>
    <text evidence="7 8">Binds 1 zinc ion per subunit.</text>
</comment>
<dbReference type="GO" id="GO:0006508">
    <property type="term" value="P:proteolysis"/>
    <property type="evidence" value="ECO:0007669"/>
    <property type="project" value="UniProtKB-KW"/>
</dbReference>
<keyword evidence="5 7" id="KW-0482">Metalloprotease</keyword>
<evidence type="ECO:0000256" key="6">
    <source>
        <dbReference type="ARBA" id="ARBA00023157"/>
    </source>
</evidence>
<evidence type="ECO:0000256" key="5">
    <source>
        <dbReference type="ARBA" id="ARBA00023049"/>
    </source>
</evidence>
<dbReference type="InterPro" id="IPR001506">
    <property type="entry name" value="Peptidase_M12A"/>
</dbReference>
<dbReference type="InterPro" id="IPR006026">
    <property type="entry name" value="Peptidase_Metallo"/>
</dbReference>
<keyword evidence="4 7" id="KW-0862">Zinc</keyword>
<feature type="disulfide bond" evidence="7">
    <location>
        <begin position="120"/>
        <end position="275"/>
    </location>
</feature>
<dbReference type="GO" id="GO:0004222">
    <property type="term" value="F:metalloendopeptidase activity"/>
    <property type="evidence" value="ECO:0007669"/>
    <property type="project" value="UniProtKB-UniRule"/>
</dbReference>
<feature type="active site" evidence="7">
    <location>
        <position position="174"/>
    </location>
</feature>
<evidence type="ECO:0000256" key="2">
    <source>
        <dbReference type="ARBA" id="ARBA00022723"/>
    </source>
</evidence>
<feature type="binding site" evidence="7">
    <location>
        <position position="177"/>
    </location>
    <ligand>
        <name>Zn(2+)</name>
        <dbReference type="ChEBI" id="CHEBI:29105"/>
        <note>catalytic</note>
    </ligand>
</feature>
<keyword evidence="2 7" id="KW-0479">Metal-binding</keyword>
<dbReference type="PRINTS" id="PR00480">
    <property type="entry name" value="ASTACIN"/>
</dbReference>